<gene>
    <name evidence="2" type="ORF">CKAN_01351800</name>
</gene>
<proteinExistence type="predicted"/>
<dbReference type="AlphaFoldDB" id="A0A3S3NC54"/>
<feature type="region of interest" description="Disordered" evidence="1">
    <location>
        <begin position="83"/>
        <end position="104"/>
    </location>
</feature>
<keyword evidence="3" id="KW-1185">Reference proteome</keyword>
<reference evidence="2 3" key="1">
    <citation type="journal article" date="2019" name="Nat. Plants">
        <title>Stout camphor tree genome fills gaps in understanding of flowering plant genome evolution.</title>
        <authorList>
            <person name="Chaw S.M."/>
            <person name="Liu Y.C."/>
            <person name="Wu Y.W."/>
            <person name="Wang H.Y."/>
            <person name="Lin C.I."/>
            <person name="Wu C.S."/>
            <person name="Ke H.M."/>
            <person name="Chang L.Y."/>
            <person name="Hsu C.Y."/>
            <person name="Yang H.T."/>
            <person name="Sudianto E."/>
            <person name="Hsu M.H."/>
            <person name="Wu K.P."/>
            <person name="Wang L.N."/>
            <person name="Leebens-Mack J.H."/>
            <person name="Tsai I.J."/>
        </authorList>
    </citation>
    <scope>NUCLEOTIDE SEQUENCE [LARGE SCALE GENOMIC DNA]</scope>
    <source>
        <strain evidence="3">cv. Chaw 1501</strain>
        <tissue evidence="2">Young leaves</tissue>
    </source>
</reference>
<name>A0A3S3NC54_9MAGN</name>
<dbReference type="Proteomes" id="UP000283530">
    <property type="component" value="Unassembled WGS sequence"/>
</dbReference>
<organism evidence="2 3">
    <name type="scientific">Cinnamomum micranthum f. kanehirae</name>
    <dbReference type="NCBI Taxonomy" id="337451"/>
    <lineage>
        <taxon>Eukaryota</taxon>
        <taxon>Viridiplantae</taxon>
        <taxon>Streptophyta</taxon>
        <taxon>Embryophyta</taxon>
        <taxon>Tracheophyta</taxon>
        <taxon>Spermatophyta</taxon>
        <taxon>Magnoliopsida</taxon>
        <taxon>Magnoliidae</taxon>
        <taxon>Laurales</taxon>
        <taxon>Lauraceae</taxon>
        <taxon>Cinnamomum</taxon>
    </lineage>
</organism>
<accession>A0A3S3NC54</accession>
<evidence type="ECO:0000313" key="3">
    <source>
        <dbReference type="Proteomes" id="UP000283530"/>
    </source>
</evidence>
<sequence length="135" mass="15331">MSNGRSHNDVKNTENEKERTFPLFLLLVWTERSRNPRSTEGKNERTRDMKREEIPIVGGFSRHLLFFFQSIFLLVVSGLADDPSGSKNGIKAESHRTSGSSTGLRRMMSSNLSLALGSETFLHTFVKCIIVEVQW</sequence>
<protein>
    <submittedName>
        <fullName evidence="2">Uncharacterized protein</fullName>
    </submittedName>
</protein>
<comment type="caution">
    <text evidence="2">The sequence shown here is derived from an EMBL/GenBank/DDBJ whole genome shotgun (WGS) entry which is preliminary data.</text>
</comment>
<dbReference type="EMBL" id="QPKB01000005">
    <property type="protein sequence ID" value="RWR84694.1"/>
    <property type="molecule type" value="Genomic_DNA"/>
</dbReference>
<dbReference type="OrthoDB" id="1929682at2759"/>
<evidence type="ECO:0000313" key="2">
    <source>
        <dbReference type="EMBL" id="RWR84694.1"/>
    </source>
</evidence>
<evidence type="ECO:0000256" key="1">
    <source>
        <dbReference type="SAM" id="MobiDB-lite"/>
    </source>
</evidence>